<evidence type="ECO:0000256" key="2">
    <source>
        <dbReference type="ARBA" id="ARBA00008997"/>
    </source>
</evidence>
<dbReference type="InterPro" id="IPR014854">
    <property type="entry name" value="Nse4_C"/>
</dbReference>
<dbReference type="GO" id="GO:0006310">
    <property type="term" value="P:DNA recombination"/>
    <property type="evidence" value="ECO:0007669"/>
    <property type="project" value="UniProtKB-KW"/>
</dbReference>
<dbReference type="PROSITE" id="PS50853">
    <property type="entry name" value="FN3"/>
    <property type="match status" value="1"/>
</dbReference>
<keyword evidence="4" id="KW-0233">DNA recombination</keyword>
<keyword evidence="6" id="KW-0539">Nucleus</keyword>
<comment type="similarity">
    <text evidence="2">Belongs to the NSE4 family.</text>
</comment>
<keyword evidence="5" id="KW-0234">DNA repair</keyword>
<feature type="compositionally biased region" description="Low complexity" evidence="8">
    <location>
        <begin position="686"/>
        <end position="704"/>
    </location>
</feature>
<sequence>MANITTLPSEKPSIHKVVNQINTEEKLETRVNYRSLISNLYIHKPELTSPEDKQLLNQLDICNKLFEDVRTPREGVLDAVALKTISSYVRIQTVAIDKKDTIKDAFKLIRKCAKIIKINGIDNDDVFEDFYNNFCHCHKTVGTMNFMSGRLPTLWFERRVLEKSFVTPRTRRTKEIIDSSQHTQIKEVKKLSFHGEQTSKEIIRINRCLEQAYENNNNQPISFFMFTIHPTLFSRSVENIFHISFLIKEGKAELLLDDDQLPVLRPVNKPSTQNDSNMDIDVSLSNNKSVQIHSITQLILSLDMEQWETLIETNMSAGIMPDMYRHTARKSTVSKTIKSSNIPLCNTSTLHYSSYNNNDIDSKQDKTTIFDTIQCNIKFEEEIPRQQEPFIILRDNEIEQMTIEENLEQTDENIIDDIIQQIINQIPQSSILLTSNQIPRTFSIDTQDVHNALNSIMNHCDENDHTEFLCPTENIQIEENVNKNLNEIIPMECEQTTSIISRSQTDDDIVEIEASRDNQHSDSCTCQCHKPISSLNEEYLLFEQALKQTRLEQQQERVLNNNRLIQTLKRQHEELINIYQQNKNQKLVNVTKIDREQQTLKLNSHDSQIQTDFITINNSKISLQQQQQQKSIVIPTTNNNGPQTATRTPNTFFNSVQTTTTNSTLTQLIPRLTTNAIATTTTVTNKKSTVTTKTTTPINSSPTTPTLPPTPISATTSTSHDIVDLTEEEDEDDIDNRIATQRTIPIRQTTSSSSLPTSSSSLPTSSSVTATTTATRIRQANRPIRLNNTPANGQTFPLRPLPEHTPCDHTIARPQLSITQENATVRLTWNLLLTPMESIQKYEIYAYKQNATVTTSDWKKIGTVKSMRLPMAVTLKEFQSNSHYAFAVRAISTNDNIGPFCEPKTIFTGNTPVQPLHTSQLLNVST</sequence>
<feature type="compositionally biased region" description="Low complexity" evidence="8">
    <location>
        <begin position="749"/>
        <end position="775"/>
    </location>
</feature>
<evidence type="ECO:0000256" key="8">
    <source>
        <dbReference type="SAM" id="MobiDB-lite"/>
    </source>
</evidence>
<dbReference type="InterPro" id="IPR003961">
    <property type="entry name" value="FN3_dom"/>
</dbReference>
<evidence type="ECO:0000256" key="1">
    <source>
        <dbReference type="ARBA" id="ARBA00004123"/>
    </source>
</evidence>
<dbReference type="InterPro" id="IPR056565">
    <property type="entry name" value="Fn3_ATF7IP"/>
</dbReference>
<evidence type="ECO:0000256" key="4">
    <source>
        <dbReference type="ARBA" id="ARBA00023172"/>
    </source>
</evidence>
<evidence type="ECO:0000256" key="6">
    <source>
        <dbReference type="ARBA" id="ARBA00023242"/>
    </source>
</evidence>
<feature type="coiled-coil region" evidence="7">
    <location>
        <begin position="532"/>
        <end position="585"/>
    </location>
</feature>
<dbReference type="CDD" id="cd00063">
    <property type="entry name" value="FN3"/>
    <property type="match status" value="1"/>
</dbReference>
<dbReference type="InterPro" id="IPR013783">
    <property type="entry name" value="Ig-like_fold"/>
</dbReference>
<dbReference type="EMBL" id="CAJOAY010000627">
    <property type="protein sequence ID" value="CAF3705452.1"/>
    <property type="molecule type" value="Genomic_DNA"/>
</dbReference>
<dbReference type="Pfam" id="PF08743">
    <property type="entry name" value="Nse4_C"/>
    <property type="match status" value="1"/>
</dbReference>
<feature type="compositionally biased region" description="Acidic residues" evidence="8">
    <location>
        <begin position="724"/>
        <end position="734"/>
    </location>
</feature>
<dbReference type="AlphaFoldDB" id="A0A818VDR9"/>
<evidence type="ECO:0000256" key="7">
    <source>
        <dbReference type="SAM" id="Coils"/>
    </source>
</evidence>
<dbReference type="Gene3D" id="2.60.40.10">
    <property type="entry name" value="Immunoglobulins"/>
    <property type="match status" value="1"/>
</dbReference>
<keyword evidence="7" id="KW-0175">Coiled coil</keyword>
<keyword evidence="3" id="KW-0227">DNA damage</keyword>
<dbReference type="InterPro" id="IPR027786">
    <property type="entry name" value="Nse4/EID"/>
</dbReference>
<protein>
    <recommendedName>
        <fullName evidence="9">Fibronectin type-III domain-containing protein</fullName>
    </recommendedName>
</protein>
<name>A0A818VDR9_9BILA</name>
<feature type="domain" description="Fibronectin type-III" evidence="9">
    <location>
        <begin position="810"/>
        <end position="911"/>
    </location>
</feature>
<proteinExistence type="inferred from homology"/>
<dbReference type="GO" id="GO:0030915">
    <property type="term" value="C:Smc5-Smc6 complex"/>
    <property type="evidence" value="ECO:0007669"/>
    <property type="project" value="InterPro"/>
</dbReference>
<feature type="compositionally biased region" description="Polar residues" evidence="8">
    <location>
        <begin position="738"/>
        <end position="748"/>
    </location>
</feature>
<dbReference type="InterPro" id="IPR036116">
    <property type="entry name" value="FN3_sf"/>
</dbReference>
<feature type="compositionally biased region" description="Polar residues" evidence="8">
    <location>
        <begin position="786"/>
        <end position="795"/>
    </location>
</feature>
<dbReference type="GO" id="GO:0005634">
    <property type="term" value="C:nucleus"/>
    <property type="evidence" value="ECO:0007669"/>
    <property type="project" value="UniProtKB-SubCell"/>
</dbReference>
<evidence type="ECO:0000313" key="10">
    <source>
        <dbReference type="EMBL" id="CAF3705452.1"/>
    </source>
</evidence>
<comment type="subcellular location">
    <subcellularLocation>
        <location evidence="1">Nucleus</location>
    </subcellularLocation>
</comment>
<dbReference type="PANTHER" id="PTHR16140:SF0">
    <property type="entry name" value="NON-STRUCTURAL MAINTENANCE OF CHROMOSOMES ELEMENT 4"/>
    <property type="match status" value="1"/>
</dbReference>
<evidence type="ECO:0000259" key="9">
    <source>
        <dbReference type="PROSITE" id="PS50853"/>
    </source>
</evidence>
<dbReference type="GO" id="GO:0006281">
    <property type="term" value="P:DNA repair"/>
    <property type="evidence" value="ECO:0007669"/>
    <property type="project" value="UniProtKB-KW"/>
</dbReference>
<dbReference type="Pfam" id="PF16794">
    <property type="entry name" value="fn3_4"/>
    <property type="match status" value="1"/>
</dbReference>
<feature type="region of interest" description="Disordered" evidence="8">
    <location>
        <begin position="686"/>
        <end position="804"/>
    </location>
</feature>
<evidence type="ECO:0000256" key="5">
    <source>
        <dbReference type="ARBA" id="ARBA00023204"/>
    </source>
</evidence>
<reference evidence="10" key="1">
    <citation type="submission" date="2021-02" db="EMBL/GenBank/DDBJ databases">
        <authorList>
            <person name="Nowell W R."/>
        </authorList>
    </citation>
    <scope>NUCLEOTIDE SEQUENCE</scope>
</reference>
<evidence type="ECO:0000256" key="3">
    <source>
        <dbReference type="ARBA" id="ARBA00022763"/>
    </source>
</evidence>
<dbReference type="PANTHER" id="PTHR16140">
    <property type="entry name" value="NON-STRUCTURAL MAINTENANCE OF CHROMOSOMES ELEMENT 4"/>
    <property type="match status" value="1"/>
</dbReference>
<gene>
    <name evidence="10" type="ORF">OKA104_LOCUS12798</name>
</gene>
<dbReference type="Proteomes" id="UP000663881">
    <property type="component" value="Unassembled WGS sequence"/>
</dbReference>
<dbReference type="SUPFAM" id="SSF49265">
    <property type="entry name" value="Fibronectin type III"/>
    <property type="match status" value="1"/>
</dbReference>
<accession>A0A818VDR9</accession>
<evidence type="ECO:0000313" key="11">
    <source>
        <dbReference type="Proteomes" id="UP000663881"/>
    </source>
</evidence>
<organism evidence="10 11">
    <name type="scientific">Adineta steineri</name>
    <dbReference type="NCBI Taxonomy" id="433720"/>
    <lineage>
        <taxon>Eukaryota</taxon>
        <taxon>Metazoa</taxon>
        <taxon>Spiralia</taxon>
        <taxon>Gnathifera</taxon>
        <taxon>Rotifera</taxon>
        <taxon>Eurotatoria</taxon>
        <taxon>Bdelloidea</taxon>
        <taxon>Adinetida</taxon>
        <taxon>Adinetidae</taxon>
        <taxon>Adineta</taxon>
    </lineage>
</organism>
<comment type="caution">
    <text evidence="10">The sequence shown here is derived from an EMBL/GenBank/DDBJ whole genome shotgun (WGS) entry which is preliminary data.</text>
</comment>